<name>A0A365XWK4_9BACT</name>
<feature type="domain" description="Carbohydrate kinase FGGY N-terminal" evidence="4">
    <location>
        <begin position="2"/>
        <end position="245"/>
    </location>
</feature>
<keyword evidence="7" id="KW-1185">Reference proteome</keyword>
<organism evidence="6 7">
    <name type="scientific">Chitinophaga flava</name>
    <dbReference type="NCBI Taxonomy" id="2259036"/>
    <lineage>
        <taxon>Bacteria</taxon>
        <taxon>Pseudomonadati</taxon>
        <taxon>Bacteroidota</taxon>
        <taxon>Chitinophagia</taxon>
        <taxon>Chitinophagales</taxon>
        <taxon>Chitinophagaceae</taxon>
        <taxon>Chitinophaga</taxon>
    </lineage>
</organism>
<dbReference type="InterPro" id="IPR018484">
    <property type="entry name" value="FGGY_N"/>
</dbReference>
<dbReference type="InterPro" id="IPR050406">
    <property type="entry name" value="FGGY_Carb_Kinase"/>
</dbReference>
<comment type="similarity">
    <text evidence="1">Belongs to the FGGY kinase family.</text>
</comment>
<protein>
    <submittedName>
        <fullName evidence="6">Carbohydrate kinase</fullName>
    </submittedName>
</protein>
<evidence type="ECO:0000313" key="6">
    <source>
        <dbReference type="EMBL" id="RBL90468.1"/>
    </source>
</evidence>
<dbReference type="OrthoDB" id="9805576at2"/>
<comment type="caution">
    <text evidence="6">The sequence shown here is derived from an EMBL/GenBank/DDBJ whole genome shotgun (WGS) entry which is preliminary data.</text>
</comment>
<dbReference type="GO" id="GO:0016301">
    <property type="term" value="F:kinase activity"/>
    <property type="evidence" value="ECO:0007669"/>
    <property type="project" value="UniProtKB-KW"/>
</dbReference>
<dbReference type="InterPro" id="IPR018485">
    <property type="entry name" value="FGGY_C"/>
</dbReference>
<evidence type="ECO:0000256" key="1">
    <source>
        <dbReference type="ARBA" id="ARBA00009156"/>
    </source>
</evidence>
<dbReference type="PANTHER" id="PTHR43095:SF5">
    <property type="entry name" value="XYLULOSE KINASE"/>
    <property type="match status" value="1"/>
</dbReference>
<dbReference type="EMBL" id="QFFJ01000002">
    <property type="protein sequence ID" value="RBL90468.1"/>
    <property type="molecule type" value="Genomic_DNA"/>
</dbReference>
<dbReference type="RefSeq" id="WP_113619216.1">
    <property type="nucleotide sequence ID" value="NZ_QFFJ01000002.1"/>
</dbReference>
<dbReference type="CDD" id="cd07809">
    <property type="entry name" value="ASKHA_NBD_FGGY_BaXK-like"/>
    <property type="match status" value="1"/>
</dbReference>
<evidence type="ECO:0000259" key="5">
    <source>
        <dbReference type="Pfam" id="PF02782"/>
    </source>
</evidence>
<reference evidence="6 7" key="1">
    <citation type="submission" date="2018-05" db="EMBL/GenBank/DDBJ databases">
        <title>Chitinophaga sp. K3CV102501T nov., isolated from isolated from a monsoon evergreen broad-leaved forest soil.</title>
        <authorList>
            <person name="Lv Y."/>
        </authorList>
    </citation>
    <scope>NUCLEOTIDE SEQUENCE [LARGE SCALE GENOMIC DNA]</scope>
    <source>
        <strain evidence="6 7">GDMCC 1.1325</strain>
    </source>
</reference>
<evidence type="ECO:0000313" key="7">
    <source>
        <dbReference type="Proteomes" id="UP000253410"/>
    </source>
</evidence>
<gene>
    <name evidence="6" type="ORF">DF182_28835</name>
</gene>
<dbReference type="InterPro" id="IPR043129">
    <property type="entry name" value="ATPase_NBD"/>
</dbReference>
<keyword evidence="3 6" id="KW-0418">Kinase</keyword>
<dbReference type="AlphaFoldDB" id="A0A365XWK4"/>
<sequence length="491" mass="53743">MYFIGYDIGSSSIKAALLDADSGRCIASAISPSREMAIQVPYKGWAEQEPESWWREIIAATDLLRQQVRIDSSAIGGIGIAYQMHGLVCVDKQQQVLRPAIIWCDSRAVHIGNRAFNALGKQYCLDHLLNSPGNFTASKLRWIYENEPHIYERIDKVMLPGDFIAMKLTGDIRTTVSGLSEGVLWDFKANAISRKLLDYYNIDESLVPAIVPAFGVQGVLTAAAAEALQLTTGIPVTYRAGDQPNNALSLNVLKPGEAAATAGTSGVVYAVHDKHASDLQSRVNTFVHVSNDEQHLRDGVLMCLNGTGIANSWLKNILGDIDYAAMNSEAAACTPGADGLLVYPFGNGAERILGSRHIGASVRYLDFNRHGRRQLLRAVQEGIVFGVNYGLEIMSAMDLKIHRVRAGNANMFLSPLFREIFANTANTVIELYNTDGAQGAARGAAIGAGYVNMEEAFRGMERLMVVEPEAALQVQYRDVYDKWLTELRSKL</sequence>
<dbReference type="Pfam" id="PF00370">
    <property type="entry name" value="FGGY_N"/>
    <property type="match status" value="1"/>
</dbReference>
<dbReference type="Proteomes" id="UP000253410">
    <property type="component" value="Unassembled WGS sequence"/>
</dbReference>
<dbReference type="Gene3D" id="3.30.420.40">
    <property type="match status" value="2"/>
</dbReference>
<feature type="domain" description="Carbohydrate kinase FGGY C-terminal" evidence="5">
    <location>
        <begin position="258"/>
        <end position="450"/>
    </location>
</feature>
<evidence type="ECO:0000256" key="3">
    <source>
        <dbReference type="ARBA" id="ARBA00022777"/>
    </source>
</evidence>
<evidence type="ECO:0000259" key="4">
    <source>
        <dbReference type="Pfam" id="PF00370"/>
    </source>
</evidence>
<dbReference type="PIRSF" id="PIRSF000538">
    <property type="entry name" value="GlpK"/>
    <property type="match status" value="1"/>
</dbReference>
<dbReference type="PANTHER" id="PTHR43095">
    <property type="entry name" value="SUGAR KINASE"/>
    <property type="match status" value="1"/>
</dbReference>
<proteinExistence type="inferred from homology"/>
<accession>A0A365XWK4</accession>
<keyword evidence="2" id="KW-0808">Transferase</keyword>
<dbReference type="Pfam" id="PF02782">
    <property type="entry name" value="FGGY_C"/>
    <property type="match status" value="1"/>
</dbReference>
<dbReference type="GO" id="GO:0005975">
    <property type="term" value="P:carbohydrate metabolic process"/>
    <property type="evidence" value="ECO:0007669"/>
    <property type="project" value="InterPro"/>
</dbReference>
<dbReference type="InterPro" id="IPR000577">
    <property type="entry name" value="Carb_kinase_FGGY"/>
</dbReference>
<evidence type="ECO:0000256" key="2">
    <source>
        <dbReference type="ARBA" id="ARBA00022679"/>
    </source>
</evidence>
<dbReference type="SUPFAM" id="SSF53067">
    <property type="entry name" value="Actin-like ATPase domain"/>
    <property type="match status" value="2"/>
</dbReference>